<evidence type="ECO:0008006" key="3">
    <source>
        <dbReference type="Google" id="ProtNLM"/>
    </source>
</evidence>
<dbReference type="Gene3D" id="3.80.10.10">
    <property type="entry name" value="Ribonuclease Inhibitor"/>
    <property type="match status" value="1"/>
</dbReference>
<dbReference type="EMBL" id="JARKIF010000002">
    <property type="protein sequence ID" value="KAJ7647120.1"/>
    <property type="molecule type" value="Genomic_DNA"/>
</dbReference>
<name>A0AAD7G0C4_9AGAR</name>
<dbReference type="InterPro" id="IPR032675">
    <property type="entry name" value="LRR_dom_sf"/>
</dbReference>
<sequence>MFPAEVVEQIIDHVAENRATLTSSTLVSRAWHTRAKFWLFSSTPIRLVGVPDIDAFIATLESPLCTVHSHIRSLSLRQTSSNPSQLNHVIPVLVRLCNLTSLEIVAESALLSDEARQLLETSFPSLRHLLLHITFSTCAEAVRLVCSFPQLESLRLHARWIGSWAPHDLNLPRSLRTLDLDGYLGDALSWLLLCSSSPPLTCLQLREVATGEFGIVFAYLKTVAASLQSFKLSFLGVNAENEFLTFDDNIQCPELRALEITGRDFKDVVLMVHLLSRLDAPLLEEITFTNLGAVSSLQAAWTQLQNRLLAYPHLRKVTITTLPHFEVGIKLQLRHLYERGMLKLVLPEG</sequence>
<gene>
    <name evidence="1" type="ORF">FB45DRAFT_781610</name>
</gene>
<dbReference type="AlphaFoldDB" id="A0AAD7G0C4"/>
<reference evidence="1" key="1">
    <citation type="submission" date="2023-03" db="EMBL/GenBank/DDBJ databases">
        <title>Massive genome expansion in bonnet fungi (Mycena s.s.) driven by repeated elements and novel gene families across ecological guilds.</title>
        <authorList>
            <consortium name="Lawrence Berkeley National Laboratory"/>
            <person name="Harder C.B."/>
            <person name="Miyauchi S."/>
            <person name="Viragh M."/>
            <person name="Kuo A."/>
            <person name="Thoen E."/>
            <person name="Andreopoulos B."/>
            <person name="Lu D."/>
            <person name="Skrede I."/>
            <person name="Drula E."/>
            <person name="Henrissat B."/>
            <person name="Morin E."/>
            <person name="Kohler A."/>
            <person name="Barry K."/>
            <person name="LaButti K."/>
            <person name="Morin E."/>
            <person name="Salamov A."/>
            <person name="Lipzen A."/>
            <person name="Mereny Z."/>
            <person name="Hegedus B."/>
            <person name="Baldrian P."/>
            <person name="Stursova M."/>
            <person name="Weitz H."/>
            <person name="Taylor A."/>
            <person name="Grigoriev I.V."/>
            <person name="Nagy L.G."/>
            <person name="Martin F."/>
            <person name="Kauserud H."/>
        </authorList>
    </citation>
    <scope>NUCLEOTIDE SEQUENCE</scope>
    <source>
        <strain evidence="1">9284</strain>
    </source>
</reference>
<evidence type="ECO:0000313" key="2">
    <source>
        <dbReference type="Proteomes" id="UP001221142"/>
    </source>
</evidence>
<keyword evidence="2" id="KW-1185">Reference proteome</keyword>
<dbReference type="SUPFAM" id="SSF52047">
    <property type="entry name" value="RNI-like"/>
    <property type="match status" value="1"/>
</dbReference>
<protein>
    <recommendedName>
        <fullName evidence="3">F-box domain-containing protein</fullName>
    </recommendedName>
</protein>
<comment type="caution">
    <text evidence="1">The sequence shown here is derived from an EMBL/GenBank/DDBJ whole genome shotgun (WGS) entry which is preliminary data.</text>
</comment>
<accession>A0AAD7G0C4</accession>
<proteinExistence type="predicted"/>
<evidence type="ECO:0000313" key="1">
    <source>
        <dbReference type="EMBL" id="KAJ7647120.1"/>
    </source>
</evidence>
<dbReference type="Proteomes" id="UP001221142">
    <property type="component" value="Unassembled WGS sequence"/>
</dbReference>
<organism evidence="1 2">
    <name type="scientific">Roridomyces roridus</name>
    <dbReference type="NCBI Taxonomy" id="1738132"/>
    <lineage>
        <taxon>Eukaryota</taxon>
        <taxon>Fungi</taxon>
        <taxon>Dikarya</taxon>
        <taxon>Basidiomycota</taxon>
        <taxon>Agaricomycotina</taxon>
        <taxon>Agaricomycetes</taxon>
        <taxon>Agaricomycetidae</taxon>
        <taxon>Agaricales</taxon>
        <taxon>Marasmiineae</taxon>
        <taxon>Mycenaceae</taxon>
        <taxon>Roridomyces</taxon>
    </lineage>
</organism>